<dbReference type="PANTHER" id="PTHR10353:SF209">
    <property type="entry name" value="GALACTOLIPID GALACTOSYLTRANSFERASE SFR2, CHLOROPLASTIC"/>
    <property type="match status" value="1"/>
</dbReference>
<keyword evidence="3 6" id="KW-0326">Glycosidase</keyword>
<dbReference type="EMBL" id="CP011232">
    <property type="protein sequence ID" value="AKI96649.1"/>
    <property type="molecule type" value="Genomic_DNA"/>
</dbReference>
<dbReference type="InterPro" id="IPR017853">
    <property type="entry name" value="GH"/>
</dbReference>
<dbReference type="Proteomes" id="UP000035159">
    <property type="component" value="Chromosome"/>
</dbReference>
<organism evidence="7 8">
    <name type="scientific">Kosmotoga pacifica</name>
    <dbReference type="NCBI Taxonomy" id="1330330"/>
    <lineage>
        <taxon>Bacteria</taxon>
        <taxon>Thermotogati</taxon>
        <taxon>Thermotogota</taxon>
        <taxon>Thermotogae</taxon>
        <taxon>Kosmotogales</taxon>
        <taxon>Kosmotogaceae</taxon>
        <taxon>Kosmotoga</taxon>
    </lineage>
</organism>
<dbReference type="GO" id="GO:0008422">
    <property type="term" value="F:beta-glucosidase activity"/>
    <property type="evidence" value="ECO:0007669"/>
    <property type="project" value="TreeGrafter"/>
</dbReference>
<dbReference type="OrthoDB" id="2339329at2"/>
<evidence type="ECO:0000256" key="2">
    <source>
        <dbReference type="ARBA" id="ARBA00022801"/>
    </source>
</evidence>
<dbReference type="PATRIC" id="fig|1330330.3.peg.224"/>
<dbReference type="SUPFAM" id="SSF51445">
    <property type="entry name" value="(Trans)glycosidases"/>
    <property type="match status" value="1"/>
</dbReference>
<dbReference type="Pfam" id="PF00232">
    <property type="entry name" value="Glyco_hydro_1"/>
    <property type="match status" value="2"/>
</dbReference>
<dbReference type="AlphaFoldDB" id="A0A0G2ZAP2"/>
<dbReference type="PROSITE" id="PS00572">
    <property type="entry name" value="GLYCOSYL_HYDROL_F1_1"/>
    <property type="match status" value="1"/>
</dbReference>
<dbReference type="PROSITE" id="PS00653">
    <property type="entry name" value="GLYCOSYL_HYDROL_F1_2"/>
    <property type="match status" value="1"/>
</dbReference>
<evidence type="ECO:0000256" key="1">
    <source>
        <dbReference type="ARBA" id="ARBA00010838"/>
    </source>
</evidence>
<proteinExistence type="inferred from homology"/>
<protein>
    <submittedName>
        <fullName evidence="7">Beta-galactosidase</fullName>
    </submittedName>
</protein>
<name>A0A0G2ZAP2_9BACT</name>
<reference evidence="7 8" key="1">
    <citation type="submission" date="2015-04" db="EMBL/GenBank/DDBJ databases">
        <title>Complete Genome Sequence of Kosmotoga pacifica SLHLJ1.</title>
        <authorList>
            <person name="Jiang L.J."/>
            <person name="Shao Z.Z."/>
            <person name="Jebbar M."/>
        </authorList>
    </citation>
    <scope>NUCLEOTIDE SEQUENCE [LARGE SCALE GENOMIC DNA]</scope>
    <source>
        <strain evidence="7 8">SLHLJ1</strain>
    </source>
</reference>
<dbReference type="InterPro" id="IPR001360">
    <property type="entry name" value="Glyco_hydro_1"/>
</dbReference>
<keyword evidence="2 6" id="KW-0378">Hydrolase</keyword>
<evidence type="ECO:0000256" key="5">
    <source>
        <dbReference type="RuleBase" id="RU003690"/>
    </source>
</evidence>
<evidence type="ECO:0000256" key="4">
    <source>
        <dbReference type="PROSITE-ProRule" id="PRU10055"/>
    </source>
</evidence>
<accession>A0A0G2ZAP2</accession>
<dbReference type="InterPro" id="IPR053427">
    <property type="entry name" value="Beta-galactosidase"/>
</dbReference>
<sequence length="461" mass="53646">MLPAGGGIMFDKEFLFGASISGFQFEMGGKIIDPNTDWFKWVHDKYIQESGIVSGHLPEDGPNYWEHYPEVHDLAVKGNFNALRIGIEWSRIFPRETFEAKTLEDMEKLADKQAISHYRGILEDIKSKGMKLMLNLNHFTLPLWLHDPIKVNRYGDFSQSGWLDDRSPVEFAKFAAFIVREFDSLVDYWSTMNEPNVVANLGYFQRESGFPPSIIRPELWRKALENEIKAHNLAYKEMKKFTSKPVGIIYASNWVDGDESREDAMNLLSWYFMDSIRENMDFVGINYYSRIRVVKRNEILEGEGFKITWKTLPGYGFACMPNGTSRSGLPVSDTGWEVYPKGLYEITKAVCERYGKPVYITENGIADGKDSLRPYYLISHLWSIEKLLEEGYDVRGYFHWSLIDNYEWAKGFTMRFGLVHVNYAEKSFTPRPSFLLYSEIIKERTTEKYKEFIKYPHALVE</sequence>
<dbReference type="Gene3D" id="3.20.20.80">
    <property type="entry name" value="Glycosidases"/>
    <property type="match status" value="1"/>
</dbReference>
<comment type="similarity">
    <text evidence="1 5">Belongs to the glycosyl hydrolase 1 family.</text>
</comment>
<gene>
    <name evidence="7" type="ORF">IX53_01110</name>
</gene>
<evidence type="ECO:0000256" key="3">
    <source>
        <dbReference type="ARBA" id="ARBA00023295"/>
    </source>
</evidence>
<dbReference type="InterPro" id="IPR018120">
    <property type="entry name" value="Glyco_hydro_1_AS"/>
</dbReference>
<dbReference type="STRING" id="1330330.IX53_01110"/>
<evidence type="ECO:0000313" key="8">
    <source>
        <dbReference type="Proteomes" id="UP000035159"/>
    </source>
</evidence>
<dbReference type="PRINTS" id="PR00131">
    <property type="entry name" value="GLHYDRLASE1"/>
</dbReference>
<dbReference type="GO" id="GO:0005975">
    <property type="term" value="P:carbohydrate metabolic process"/>
    <property type="evidence" value="ECO:0007669"/>
    <property type="project" value="InterPro"/>
</dbReference>
<evidence type="ECO:0000256" key="6">
    <source>
        <dbReference type="RuleBase" id="RU004468"/>
    </source>
</evidence>
<dbReference type="PANTHER" id="PTHR10353">
    <property type="entry name" value="GLYCOSYL HYDROLASE"/>
    <property type="match status" value="1"/>
</dbReference>
<dbReference type="KEGG" id="kpf:IX53_01110"/>
<feature type="active site" description="Nucleophile" evidence="4">
    <location>
        <position position="362"/>
    </location>
</feature>
<keyword evidence="8" id="KW-1185">Reference proteome</keyword>
<dbReference type="NCBIfam" id="NF041004">
    <property type="entry name" value="Beta_gal_BgaS"/>
    <property type="match status" value="1"/>
</dbReference>
<evidence type="ECO:0000313" key="7">
    <source>
        <dbReference type="EMBL" id="AKI96649.1"/>
    </source>
</evidence>
<dbReference type="InterPro" id="IPR033132">
    <property type="entry name" value="GH_1_N_CS"/>
</dbReference>